<dbReference type="InterPro" id="IPR011922">
    <property type="entry name" value="Cell_div_FtsL"/>
</dbReference>
<evidence type="ECO:0000256" key="7">
    <source>
        <dbReference type="ARBA" id="ARBA00023306"/>
    </source>
</evidence>
<gene>
    <name evidence="8" type="ORF">JDW22_09920</name>
</gene>
<keyword evidence="7" id="KW-0131">Cell cycle</keyword>
<keyword evidence="9" id="KW-1185">Reference proteome</keyword>
<comment type="subcellular location">
    <subcellularLocation>
        <location evidence="1">Cell membrane</location>
        <topology evidence="1">Single-pass type II membrane protein</topology>
    </subcellularLocation>
</comment>
<keyword evidence="5" id="KW-1133">Transmembrane helix</keyword>
<accession>A0ABS1BUE6</accession>
<dbReference type="RefSeq" id="WP_200522924.1">
    <property type="nucleotide sequence ID" value="NZ_JAEHNZ010000003.1"/>
</dbReference>
<evidence type="ECO:0000256" key="1">
    <source>
        <dbReference type="ARBA" id="ARBA00004401"/>
    </source>
</evidence>
<comment type="caution">
    <text evidence="8">The sequence shown here is derived from an EMBL/GenBank/DDBJ whole genome shotgun (WGS) entry which is preliminary data.</text>
</comment>
<name>A0ABS1BUE6_9NEIS</name>
<keyword evidence="4" id="KW-0812">Transmembrane</keyword>
<sequence length="85" mass="9588">MSKLNFILLVSVTLSALYVTDLRMGIKRQTHLYGKGQEEKIRLNQDHAELVYEQSKLSDSKQVARAAERMKMSAPTSENTVAVGY</sequence>
<keyword evidence="6" id="KW-0472">Membrane</keyword>
<dbReference type="GO" id="GO:0051301">
    <property type="term" value="P:cell division"/>
    <property type="evidence" value="ECO:0007669"/>
    <property type="project" value="UniProtKB-KW"/>
</dbReference>
<dbReference type="Proteomes" id="UP000614058">
    <property type="component" value="Unassembled WGS sequence"/>
</dbReference>
<keyword evidence="2" id="KW-1003">Cell membrane</keyword>
<protein>
    <submittedName>
        <fullName evidence="8">Cell division protein FtsL</fullName>
    </submittedName>
</protein>
<evidence type="ECO:0000256" key="3">
    <source>
        <dbReference type="ARBA" id="ARBA00022618"/>
    </source>
</evidence>
<evidence type="ECO:0000313" key="9">
    <source>
        <dbReference type="Proteomes" id="UP000614058"/>
    </source>
</evidence>
<keyword evidence="3 8" id="KW-0132">Cell division</keyword>
<reference evidence="8 9" key="1">
    <citation type="journal article" date="2021" name="Pathogens">
        <title>Isolation and Characterization of Kingella bonacorsii sp. nov., A Novel Kingella Species Detected in a Stable Periodontitis Subject.</title>
        <authorList>
            <person name="Antezack A."/>
            <person name="Boxberger M."/>
            <person name="Rolland C."/>
            <person name="Monnet-Corti V."/>
            <person name="La Scola B."/>
        </authorList>
    </citation>
    <scope>NUCLEOTIDE SEQUENCE [LARGE SCALE GENOMIC DNA]</scope>
    <source>
        <strain evidence="8 9">Marseille-Q4569</strain>
    </source>
</reference>
<evidence type="ECO:0000256" key="5">
    <source>
        <dbReference type="ARBA" id="ARBA00022989"/>
    </source>
</evidence>
<dbReference type="EMBL" id="JAEHNZ010000003">
    <property type="protein sequence ID" value="MBK0396879.1"/>
    <property type="molecule type" value="Genomic_DNA"/>
</dbReference>
<proteinExistence type="predicted"/>
<evidence type="ECO:0000313" key="8">
    <source>
        <dbReference type="EMBL" id="MBK0396879.1"/>
    </source>
</evidence>
<dbReference type="Pfam" id="PF04999">
    <property type="entry name" value="FtsL"/>
    <property type="match status" value="1"/>
</dbReference>
<evidence type="ECO:0000256" key="6">
    <source>
        <dbReference type="ARBA" id="ARBA00023136"/>
    </source>
</evidence>
<evidence type="ECO:0000256" key="2">
    <source>
        <dbReference type="ARBA" id="ARBA00022475"/>
    </source>
</evidence>
<organism evidence="8 9">
    <name type="scientific">Kingella bonacorsii</name>
    <dbReference type="NCBI Taxonomy" id="2796361"/>
    <lineage>
        <taxon>Bacteria</taxon>
        <taxon>Pseudomonadati</taxon>
        <taxon>Pseudomonadota</taxon>
        <taxon>Betaproteobacteria</taxon>
        <taxon>Neisseriales</taxon>
        <taxon>Neisseriaceae</taxon>
        <taxon>Kingella</taxon>
    </lineage>
</organism>
<evidence type="ECO:0000256" key="4">
    <source>
        <dbReference type="ARBA" id="ARBA00022692"/>
    </source>
</evidence>